<gene>
    <name evidence="4" type="ORF">TVAG_056890</name>
</gene>
<dbReference type="KEGG" id="tva:4764778"/>
<reference evidence="4" key="1">
    <citation type="submission" date="2006-10" db="EMBL/GenBank/DDBJ databases">
        <authorList>
            <person name="Amadeo P."/>
            <person name="Zhao Q."/>
            <person name="Wortman J."/>
            <person name="Fraser-Liggett C."/>
            <person name="Carlton J."/>
        </authorList>
    </citation>
    <scope>NUCLEOTIDE SEQUENCE</scope>
    <source>
        <strain evidence="4">G3</strain>
    </source>
</reference>
<dbReference type="Pfam" id="PF00439">
    <property type="entry name" value="Bromodomain"/>
    <property type="match status" value="1"/>
</dbReference>
<keyword evidence="1" id="KW-0103">Bromodomain</keyword>
<proteinExistence type="predicted"/>
<dbReference type="InterPro" id="IPR036427">
    <property type="entry name" value="Bromodomain-like_sf"/>
</dbReference>
<dbReference type="EMBL" id="DS113412">
    <property type="protein sequence ID" value="EAY06895.1"/>
    <property type="molecule type" value="Genomic_DNA"/>
</dbReference>
<accession>A2EK97</accession>
<dbReference type="OrthoDB" id="21449at2759"/>
<evidence type="ECO:0000256" key="2">
    <source>
        <dbReference type="SAM" id="MobiDB-lite"/>
    </source>
</evidence>
<dbReference type="AlphaFoldDB" id="A2EK97"/>
<dbReference type="InterPro" id="IPR001487">
    <property type="entry name" value="Bromodomain"/>
</dbReference>
<dbReference type="SUPFAM" id="SSF47370">
    <property type="entry name" value="Bromodomain"/>
    <property type="match status" value="1"/>
</dbReference>
<reference evidence="4" key="2">
    <citation type="journal article" date="2007" name="Science">
        <title>Draft genome sequence of the sexually transmitted pathogen Trichomonas vaginalis.</title>
        <authorList>
            <person name="Carlton J.M."/>
            <person name="Hirt R.P."/>
            <person name="Silva J.C."/>
            <person name="Delcher A.L."/>
            <person name="Schatz M."/>
            <person name="Zhao Q."/>
            <person name="Wortman J.R."/>
            <person name="Bidwell S.L."/>
            <person name="Alsmark U.C.M."/>
            <person name="Besteiro S."/>
            <person name="Sicheritz-Ponten T."/>
            <person name="Noel C.J."/>
            <person name="Dacks J.B."/>
            <person name="Foster P.G."/>
            <person name="Simillion C."/>
            <person name="Van de Peer Y."/>
            <person name="Miranda-Saavedra D."/>
            <person name="Barton G.J."/>
            <person name="Westrop G.D."/>
            <person name="Mueller S."/>
            <person name="Dessi D."/>
            <person name="Fiori P.L."/>
            <person name="Ren Q."/>
            <person name="Paulsen I."/>
            <person name="Zhang H."/>
            <person name="Bastida-Corcuera F.D."/>
            <person name="Simoes-Barbosa A."/>
            <person name="Brown M.T."/>
            <person name="Hayes R.D."/>
            <person name="Mukherjee M."/>
            <person name="Okumura C.Y."/>
            <person name="Schneider R."/>
            <person name="Smith A.J."/>
            <person name="Vanacova S."/>
            <person name="Villalvazo M."/>
            <person name="Haas B.J."/>
            <person name="Pertea M."/>
            <person name="Feldblyum T.V."/>
            <person name="Utterback T.R."/>
            <person name="Shu C.L."/>
            <person name="Osoegawa K."/>
            <person name="de Jong P.J."/>
            <person name="Hrdy I."/>
            <person name="Horvathova L."/>
            <person name="Zubacova Z."/>
            <person name="Dolezal P."/>
            <person name="Malik S.B."/>
            <person name="Logsdon J.M. Jr."/>
            <person name="Henze K."/>
            <person name="Gupta A."/>
            <person name="Wang C.C."/>
            <person name="Dunne R.L."/>
            <person name="Upcroft J.A."/>
            <person name="Upcroft P."/>
            <person name="White O."/>
            <person name="Salzberg S.L."/>
            <person name="Tang P."/>
            <person name="Chiu C.-H."/>
            <person name="Lee Y.-S."/>
            <person name="Embley T.M."/>
            <person name="Coombs G.H."/>
            <person name="Mottram J.C."/>
            <person name="Tachezy J."/>
            <person name="Fraser-Liggett C.M."/>
            <person name="Johnson P.J."/>
        </authorList>
    </citation>
    <scope>NUCLEOTIDE SEQUENCE [LARGE SCALE GENOMIC DNA]</scope>
    <source>
        <strain evidence="4">G3</strain>
    </source>
</reference>
<dbReference type="SMR" id="A2EK97"/>
<dbReference type="InParanoid" id="A2EK97"/>
<dbReference type="VEuPathDB" id="TrichDB:TVAGG3_0772920"/>
<evidence type="ECO:0000256" key="1">
    <source>
        <dbReference type="ARBA" id="ARBA00023117"/>
    </source>
</evidence>
<keyword evidence="5" id="KW-1185">Reference proteome</keyword>
<feature type="domain" description="Bromo" evidence="3">
    <location>
        <begin position="12"/>
        <end position="93"/>
    </location>
</feature>
<dbReference type="Gene3D" id="1.20.920.10">
    <property type="entry name" value="Bromodomain-like"/>
    <property type="match status" value="1"/>
</dbReference>
<evidence type="ECO:0000313" key="5">
    <source>
        <dbReference type="Proteomes" id="UP000001542"/>
    </source>
</evidence>
<feature type="compositionally biased region" description="Basic and acidic residues" evidence="2">
    <location>
        <begin position="142"/>
        <end position="152"/>
    </location>
</feature>
<dbReference type="RefSeq" id="XP_001319118.1">
    <property type="nucleotide sequence ID" value="XM_001319083.1"/>
</dbReference>
<name>A2EK97_TRIV3</name>
<evidence type="ECO:0000259" key="3">
    <source>
        <dbReference type="Pfam" id="PF00439"/>
    </source>
</evidence>
<protein>
    <recommendedName>
        <fullName evidence="3">Bromo domain-containing protein</fullName>
    </recommendedName>
</protein>
<dbReference type="Proteomes" id="UP000001542">
    <property type="component" value="Unassembled WGS sequence"/>
</dbReference>
<feature type="region of interest" description="Disordered" evidence="2">
    <location>
        <begin position="131"/>
        <end position="152"/>
    </location>
</feature>
<organism evidence="4 5">
    <name type="scientific">Trichomonas vaginalis (strain ATCC PRA-98 / G3)</name>
    <dbReference type="NCBI Taxonomy" id="412133"/>
    <lineage>
        <taxon>Eukaryota</taxon>
        <taxon>Metamonada</taxon>
        <taxon>Parabasalia</taxon>
        <taxon>Trichomonadida</taxon>
        <taxon>Trichomonadidae</taxon>
        <taxon>Trichomonas</taxon>
    </lineage>
</organism>
<sequence>MNEYLQGRILRIVESLIEWSVCSQFTSAPATTDGLAMNMFIVPEQKFDLNSIKTKCENKEYKTLEEYRDDVNKVLATGLEKKNKDNFMYIMAQEAYLWFNNKINTLPRNQEQEWRDKIAKQVAKINELLQYNPLNPPPTQKQIKDTFSKLPL</sequence>
<evidence type="ECO:0000313" key="4">
    <source>
        <dbReference type="EMBL" id="EAY06895.1"/>
    </source>
</evidence>
<dbReference type="VEuPathDB" id="TrichDB:TVAG_056890"/>